<keyword evidence="1" id="KW-0812">Transmembrane</keyword>
<accession>A0A1G2KQP2</accession>
<dbReference type="EMBL" id="MHQJ01000008">
    <property type="protein sequence ID" value="OHA01747.1"/>
    <property type="molecule type" value="Genomic_DNA"/>
</dbReference>
<evidence type="ECO:0000313" key="2">
    <source>
        <dbReference type="EMBL" id="OHA01747.1"/>
    </source>
</evidence>
<keyword evidence="1" id="KW-1133">Transmembrane helix</keyword>
<feature type="transmembrane region" description="Helical" evidence="1">
    <location>
        <begin position="23"/>
        <end position="48"/>
    </location>
</feature>
<dbReference type="AlphaFoldDB" id="A0A1G2KQP2"/>
<dbReference type="STRING" id="1802271.A3C11_00105"/>
<evidence type="ECO:0000256" key="1">
    <source>
        <dbReference type="SAM" id="Phobius"/>
    </source>
</evidence>
<name>A0A1G2KQP2_9BACT</name>
<evidence type="ECO:0000313" key="3">
    <source>
        <dbReference type="Proteomes" id="UP000177362"/>
    </source>
</evidence>
<dbReference type="Proteomes" id="UP000177362">
    <property type="component" value="Unassembled WGS sequence"/>
</dbReference>
<comment type="caution">
    <text evidence="2">The sequence shown here is derived from an EMBL/GenBank/DDBJ whole genome shotgun (WGS) entry which is preliminary data.</text>
</comment>
<protein>
    <submittedName>
        <fullName evidence="2">Uncharacterized protein</fullName>
    </submittedName>
</protein>
<keyword evidence="1" id="KW-0472">Membrane</keyword>
<sequence>MLDLNVLPPAEKRNFKYERARRVLVRFGVRFFFVAVVFTILLLPSYFLTVFQEQSVLSASANLSKDPRILHVADIERQIDSSNKAIKKLKGYLTRSLSIASVAEELAATTTAGVKINSITIDTLTKKVGIYGFAPRRQDLLLTIAHYRALSFVSSVDSPITNLVHDTNIKFNLSIFLK</sequence>
<proteinExistence type="predicted"/>
<gene>
    <name evidence="2" type="ORF">A3C11_00105</name>
</gene>
<organism evidence="2 3">
    <name type="scientific">Candidatus Sungbacteria bacterium RIFCSPHIGHO2_02_FULL_49_12</name>
    <dbReference type="NCBI Taxonomy" id="1802271"/>
    <lineage>
        <taxon>Bacteria</taxon>
        <taxon>Candidatus Sungiibacteriota</taxon>
    </lineage>
</organism>
<reference evidence="2 3" key="1">
    <citation type="journal article" date="2016" name="Nat. Commun.">
        <title>Thousands of microbial genomes shed light on interconnected biogeochemical processes in an aquifer system.</title>
        <authorList>
            <person name="Anantharaman K."/>
            <person name="Brown C.T."/>
            <person name="Hug L.A."/>
            <person name="Sharon I."/>
            <person name="Castelle C.J."/>
            <person name="Probst A.J."/>
            <person name="Thomas B.C."/>
            <person name="Singh A."/>
            <person name="Wilkins M.J."/>
            <person name="Karaoz U."/>
            <person name="Brodie E.L."/>
            <person name="Williams K.H."/>
            <person name="Hubbard S.S."/>
            <person name="Banfield J.F."/>
        </authorList>
    </citation>
    <scope>NUCLEOTIDE SEQUENCE [LARGE SCALE GENOMIC DNA]</scope>
</reference>